<keyword evidence="4" id="KW-0479">Metal-binding</keyword>
<proteinExistence type="inferred from homology"/>
<comment type="catalytic activity">
    <reaction evidence="1">
        <text>inosine + phosphate = alpha-D-ribose 1-phosphate + hypoxanthine</text>
        <dbReference type="Rhea" id="RHEA:27646"/>
        <dbReference type="ChEBI" id="CHEBI:17368"/>
        <dbReference type="ChEBI" id="CHEBI:17596"/>
        <dbReference type="ChEBI" id="CHEBI:43474"/>
        <dbReference type="ChEBI" id="CHEBI:57720"/>
        <dbReference type="EC" id="2.4.2.1"/>
    </reaction>
    <physiologicalReaction direction="left-to-right" evidence="1">
        <dbReference type="Rhea" id="RHEA:27647"/>
    </physiologicalReaction>
</comment>
<dbReference type="GO" id="GO:0016787">
    <property type="term" value="F:hydrolase activity"/>
    <property type="evidence" value="ECO:0007669"/>
    <property type="project" value="UniProtKB-KW"/>
</dbReference>
<reference evidence="11" key="1">
    <citation type="submission" date="2015-10" db="EMBL/GenBank/DDBJ databases">
        <title>Biosynthesis of SCL-MCL polyhydroxyalkanoates by metagenomic clones in Pseudomonas putida.</title>
        <authorList>
            <person name="Cheng J."/>
            <person name="Charles T.C."/>
        </authorList>
    </citation>
    <scope>NUCLEOTIDE SEQUENCE</scope>
</reference>
<evidence type="ECO:0000256" key="8">
    <source>
        <dbReference type="ARBA" id="ARBA00048968"/>
    </source>
</evidence>
<name>A0A0U3JGC5_9BACT</name>
<comment type="catalytic activity">
    <reaction evidence="8">
        <text>adenosine + phosphate = alpha-D-ribose 1-phosphate + adenine</text>
        <dbReference type="Rhea" id="RHEA:27642"/>
        <dbReference type="ChEBI" id="CHEBI:16335"/>
        <dbReference type="ChEBI" id="CHEBI:16708"/>
        <dbReference type="ChEBI" id="CHEBI:43474"/>
        <dbReference type="ChEBI" id="CHEBI:57720"/>
        <dbReference type="EC" id="2.4.2.1"/>
    </reaction>
    <physiologicalReaction direction="left-to-right" evidence="8">
        <dbReference type="Rhea" id="RHEA:27643"/>
    </physiologicalReaction>
</comment>
<dbReference type="GO" id="GO:0017061">
    <property type="term" value="F:S-methyl-5-thioadenosine phosphorylase activity"/>
    <property type="evidence" value="ECO:0007669"/>
    <property type="project" value="UniProtKB-EC"/>
</dbReference>
<evidence type="ECO:0000256" key="5">
    <source>
        <dbReference type="ARBA" id="ARBA00022801"/>
    </source>
</evidence>
<protein>
    <recommendedName>
        <fullName evidence="10">Purine nucleoside phosphorylase</fullName>
    </recommendedName>
</protein>
<sequence>MTTRLGGVSAWPWHSLNLGLSSGDAASAVATNRKRLAEASGATHIYLSQVHGDQVIKLDAQSAAGSHTADAAWTDQPGLACTVMVADCLPVLLAAPLGKVVGAAHAGWRGLARGVVERTVDAVCQGASCEPRDLVAWLGPCIGPDAFEVGADVLEAFGVQSAPQSSQRFRYQPRTDGQARWRADLAGLARDRLQSIGVQRVSGGTWCTATNRSRFFSFRRDGVTGRMAAAVWIRP</sequence>
<dbReference type="SUPFAM" id="SSF64438">
    <property type="entry name" value="CNF1/YfiH-like putative cysteine hydrolases"/>
    <property type="match status" value="1"/>
</dbReference>
<dbReference type="InterPro" id="IPR038371">
    <property type="entry name" value="Cu_polyphenol_OxRdtase_sf"/>
</dbReference>
<keyword evidence="5" id="KW-0378">Hydrolase</keyword>
<evidence type="ECO:0000256" key="3">
    <source>
        <dbReference type="ARBA" id="ARBA00022679"/>
    </source>
</evidence>
<evidence type="ECO:0000256" key="4">
    <source>
        <dbReference type="ARBA" id="ARBA00022723"/>
    </source>
</evidence>
<dbReference type="PANTHER" id="PTHR30616">
    <property type="entry name" value="UNCHARACTERIZED PROTEIN YFIH"/>
    <property type="match status" value="1"/>
</dbReference>
<dbReference type="Pfam" id="PF02578">
    <property type="entry name" value="Cu-oxidase_4"/>
    <property type="match status" value="1"/>
</dbReference>
<comment type="catalytic activity">
    <reaction evidence="9">
        <text>S-methyl-5'-thioadenosine + phosphate = 5-(methylsulfanyl)-alpha-D-ribose 1-phosphate + adenine</text>
        <dbReference type="Rhea" id="RHEA:11852"/>
        <dbReference type="ChEBI" id="CHEBI:16708"/>
        <dbReference type="ChEBI" id="CHEBI:17509"/>
        <dbReference type="ChEBI" id="CHEBI:43474"/>
        <dbReference type="ChEBI" id="CHEBI:58533"/>
        <dbReference type="EC" id="2.4.2.28"/>
    </reaction>
    <physiologicalReaction direction="left-to-right" evidence="9">
        <dbReference type="Rhea" id="RHEA:11853"/>
    </physiologicalReaction>
</comment>
<dbReference type="PANTHER" id="PTHR30616:SF2">
    <property type="entry name" value="PURINE NUCLEOSIDE PHOSPHORYLASE LACC1"/>
    <property type="match status" value="1"/>
</dbReference>
<evidence type="ECO:0000256" key="1">
    <source>
        <dbReference type="ARBA" id="ARBA00000553"/>
    </source>
</evidence>
<evidence type="ECO:0000256" key="7">
    <source>
        <dbReference type="ARBA" id="ARBA00047989"/>
    </source>
</evidence>
<dbReference type="GO" id="GO:0005507">
    <property type="term" value="F:copper ion binding"/>
    <property type="evidence" value="ECO:0007669"/>
    <property type="project" value="TreeGrafter"/>
</dbReference>
<comment type="catalytic activity">
    <reaction evidence="7">
        <text>adenosine + H2O + H(+) = inosine + NH4(+)</text>
        <dbReference type="Rhea" id="RHEA:24408"/>
        <dbReference type="ChEBI" id="CHEBI:15377"/>
        <dbReference type="ChEBI" id="CHEBI:15378"/>
        <dbReference type="ChEBI" id="CHEBI:16335"/>
        <dbReference type="ChEBI" id="CHEBI:17596"/>
        <dbReference type="ChEBI" id="CHEBI:28938"/>
        <dbReference type="EC" id="3.5.4.4"/>
    </reaction>
    <physiologicalReaction direction="left-to-right" evidence="7">
        <dbReference type="Rhea" id="RHEA:24409"/>
    </physiologicalReaction>
</comment>
<evidence type="ECO:0000256" key="9">
    <source>
        <dbReference type="ARBA" id="ARBA00049893"/>
    </source>
</evidence>
<evidence type="ECO:0000256" key="6">
    <source>
        <dbReference type="ARBA" id="ARBA00022833"/>
    </source>
</evidence>
<dbReference type="AlphaFoldDB" id="A0A0U3JGC5"/>
<organism evidence="11">
    <name type="scientific">uncultured bacterium 14</name>
    <dbReference type="NCBI Taxonomy" id="1748267"/>
    <lineage>
        <taxon>Bacteria</taxon>
        <taxon>environmental samples</taxon>
    </lineage>
</organism>
<comment type="similarity">
    <text evidence="2 10">Belongs to the purine nucleoside phosphorylase YfiH/LACC1 family.</text>
</comment>
<dbReference type="InterPro" id="IPR003730">
    <property type="entry name" value="Cu_polyphenol_OxRdtase"/>
</dbReference>
<keyword evidence="6" id="KW-0862">Zinc</keyword>
<dbReference type="CDD" id="cd16833">
    <property type="entry name" value="YfiH"/>
    <property type="match status" value="1"/>
</dbReference>
<dbReference type="NCBIfam" id="TIGR00726">
    <property type="entry name" value="peptidoglycan editing factor PgeF"/>
    <property type="match status" value="1"/>
</dbReference>
<evidence type="ECO:0000256" key="2">
    <source>
        <dbReference type="ARBA" id="ARBA00007353"/>
    </source>
</evidence>
<dbReference type="Gene3D" id="3.60.140.10">
    <property type="entry name" value="CNF1/YfiH-like putative cysteine hydrolases"/>
    <property type="match status" value="1"/>
</dbReference>
<dbReference type="EMBL" id="KT944262">
    <property type="protein sequence ID" value="ALV86394.1"/>
    <property type="molecule type" value="Genomic_DNA"/>
</dbReference>
<accession>A0A0U3JGC5</accession>
<evidence type="ECO:0000256" key="10">
    <source>
        <dbReference type="RuleBase" id="RU361274"/>
    </source>
</evidence>
<dbReference type="InterPro" id="IPR011324">
    <property type="entry name" value="Cytotoxic_necrot_fac-like_cat"/>
</dbReference>
<keyword evidence="3" id="KW-0808">Transferase</keyword>
<evidence type="ECO:0000313" key="11">
    <source>
        <dbReference type="EMBL" id="ALV86394.1"/>
    </source>
</evidence>